<protein>
    <submittedName>
        <fullName evidence="1">SgcJ/EcaC family oxidoreductase</fullName>
    </submittedName>
</protein>
<sequence length="151" mass="16278">MSEKAATLVAGAKQWATYYGKFTQGEESVALTAPLRARAAWDANDADAFADLFTANGSILVDDTQLTDPEAIRLFFKEAFAGALRGTTLVMEPVDVKILEPGIAVVITDGGVLYEGETTVPVERTVRGTWVTVRVDGEWRLVSQQTSPIKG</sequence>
<proteinExistence type="predicted"/>
<organism evidence="1 2">
    <name type="scientific">Amycolatopsis coloradensis</name>
    <dbReference type="NCBI Taxonomy" id="76021"/>
    <lineage>
        <taxon>Bacteria</taxon>
        <taxon>Bacillati</taxon>
        <taxon>Actinomycetota</taxon>
        <taxon>Actinomycetes</taxon>
        <taxon>Pseudonocardiales</taxon>
        <taxon>Pseudonocardiaceae</taxon>
        <taxon>Amycolatopsis</taxon>
    </lineage>
</organism>
<keyword evidence="2" id="KW-1185">Reference proteome</keyword>
<evidence type="ECO:0000313" key="2">
    <source>
        <dbReference type="Proteomes" id="UP001456344"/>
    </source>
</evidence>
<accession>A0ACD5BAM1</accession>
<reference evidence="1" key="1">
    <citation type="submission" date="2023-10" db="EMBL/GenBank/DDBJ databases">
        <title>Whole genome sequencing of actinobacterial strain Amycolatopsis sp. (BCA-696) identifies the underlying plant growth-promoting genes.</title>
        <authorList>
            <person name="Gandham P."/>
            <person name="Vadla N."/>
            <person name="Saji A."/>
            <person name="Srinivas V."/>
            <person name="Ruperao P."/>
            <person name="Selvanayagam S."/>
            <person name="Saxena R.K."/>
            <person name="Rathore A."/>
            <person name="Gopalakrishnan S."/>
            <person name="Thakur V."/>
        </authorList>
    </citation>
    <scope>NUCLEOTIDE SEQUENCE</scope>
    <source>
        <strain evidence="1">BCA-696</strain>
    </source>
</reference>
<gene>
    <name evidence="1" type="ORF">LCL61_12290</name>
</gene>
<name>A0ACD5BAM1_9PSEU</name>
<dbReference type="EMBL" id="CP150484">
    <property type="protein sequence ID" value="WYW16328.1"/>
    <property type="molecule type" value="Genomic_DNA"/>
</dbReference>
<dbReference type="Proteomes" id="UP001456344">
    <property type="component" value="Chromosome"/>
</dbReference>
<evidence type="ECO:0000313" key="1">
    <source>
        <dbReference type="EMBL" id="WYW16328.1"/>
    </source>
</evidence>